<organism evidence="5 6">
    <name type="scientific">Periweissella cryptocerci</name>
    <dbReference type="NCBI Taxonomy" id="2506420"/>
    <lineage>
        <taxon>Bacteria</taxon>
        <taxon>Bacillati</taxon>
        <taxon>Bacillota</taxon>
        <taxon>Bacilli</taxon>
        <taxon>Lactobacillales</taxon>
        <taxon>Lactobacillaceae</taxon>
        <taxon>Periweissella</taxon>
    </lineage>
</organism>
<evidence type="ECO:0000256" key="2">
    <source>
        <dbReference type="SAM" id="MobiDB-lite"/>
    </source>
</evidence>
<dbReference type="OrthoDB" id="2149855at2"/>
<dbReference type="KEGG" id="wei:EQG49_04715"/>
<gene>
    <name evidence="5" type="ORF">EQG49_04715</name>
</gene>
<accession>A0A4P6YX89</accession>
<keyword evidence="3" id="KW-1133">Transmembrane helix</keyword>
<dbReference type="NCBIfam" id="TIGR01167">
    <property type="entry name" value="LPXTG_anchor"/>
    <property type="match status" value="1"/>
</dbReference>
<dbReference type="InterPro" id="IPR032675">
    <property type="entry name" value="LRR_dom_sf"/>
</dbReference>
<evidence type="ECO:0000259" key="4">
    <source>
        <dbReference type="Pfam" id="PF06458"/>
    </source>
</evidence>
<dbReference type="Gene3D" id="3.80.10.10">
    <property type="entry name" value="Ribonuclease Inhibitor"/>
    <property type="match status" value="1"/>
</dbReference>
<keyword evidence="3" id="KW-0812">Transmembrane</keyword>
<dbReference type="AlphaFoldDB" id="A0A4P6YX89"/>
<feature type="region of interest" description="Disordered" evidence="2">
    <location>
        <begin position="86"/>
        <end position="115"/>
    </location>
</feature>
<dbReference type="Pfam" id="PF06458">
    <property type="entry name" value="MucBP"/>
    <property type="match status" value="2"/>
</dbReference>
<sequence>MNNKTKHRDYKKVKHVMYASLAAATLAGGMGTTPIVLAEALEADVAMQNDDSNNTEKANTRPVVEIPDVLPDGKVATAQTENKVEKLEKTQQVTAAEQAKQNRGTKEKATKSAATKDKTARVGHVFTYADFSYDSAGTTITGFSSAFTSSEAYRNWDGDLTITGDDFENLVAIGVEAFGIAQNNTKKYPNLKKVVLQGLPTLQHIREAAFEGTFGTGIDIESVRLVDLPMLDDIGSRAFALNSTLTTVVLEKLPVLKRFGDAGSSYCFAAGSFSEISIIGLPSLEEIGYCAFGYNPNLQTINLVDLPSLEYIAGEAFFVGVDDYNAVQNVNVGGLNPLNPDFYISNGFDGVPSGGVVTPVGVVDRDKPTADDLAVAVTFRDAINNQGWFSTPDTVWYINNKVNYQYVDQKGRPITKGTDGTPVGPQTADVRISDSVLKGSDFFTAPSAPEIAGYSNGTLEGDKTRAITSLNQPIIYRYNQDDAEAFTVYWVDSDGTVLDSKEFEGQPDEIVDLTLRDDFPGYRFQSLMSSTDASTADTGSWTSADNLIDNPDSLNYGDNAGRSYKFVYAAIGSVTYKYIDQYGAEIKQDSNGDDVTPFSIAGVKDEAYEFSGVPEIAGYGTGKYVSGDETKVIGAGDREIVYQFRKIAEPITIYRVDTDGKELQDPEEISGYVDDLVDLTPKDFDNYDFKELYGSTNSTSRLVPDLTWEHRDELIGTNFKFDENTAQSYKFVYAKRGATPDGSDKPNSGTTPDKTDTASGNENDKTPDKTNGDEIPGKLPSSGGGDKQPGKKDDSHNKAGQTNRKDSAKNTSNNGATTTNADKAKLPKSGSVKDYVVPVLGLTVLVGLFGVVAFKKKWKL</sequence>
<feature type="transmembrane region" description="Helical" evidence="3">
    <location>
        <begin position="835"/>
        <end position="854"/>
    </location>
</feature>
<evidence type="ECO:0000256" key="1">
    <source>
        <dbReference type="ARBA" id="ARBA00022737"/>
    </source>
</evidence>
<protein>
    <submittedName>
        <fullName evidence="5">LPXTG cell wall anchor domain-containing protein</fullName>
    </submittedName>
</protein>
<reference evidence="6" key="1">
    <citation type="submission" date="2019-03" db="EMBL/GenBank/DDBJ databases">
        <title>Weissella sp. 26KH-42 Genome sequencing.</title>
        <authorList>
            <person name="Heo J."/>
            <person name="Kim S.-J."/>
            <person name="Kim J.-S."/>
            <person name="Hong S.-B."/>
            <person name="Kwon S.-W."/>
        </authorList>
    </citation>
    <scope>NUCLEOTIDE SEQUENCE [LARGE SCALE GENOMIC DNA]</scope>
    <source>
        <strain evidence="6">26KH-42</strain>
    </source>
</reference>
<dbReference type="Gene3D" id="3.10.20.320">
    <property type="entry name" value="Putative peptidoglycan bound protein (lpxtg motif)"/>
    <property type="match status" value="2"/>
</dbReference>
<feature type="compositionally biased region" description="Polar residues" evidence="2">
    <location>
        <begin position="745"/>
        <end position="761"/>
    </location>
</feature>
<name>A0A4P6YX89_9LACO</name>
<evidence type="ECO:0000256" key="3">
    <source>
        <dbReference type="SAM" id="Phobius"/>
    </source>
</evidence>
<dbReference type="InterPro" id="IPR009459">
    <property type="entry name" value="MucBP_dom"/>
</dbReference>
<feature type="compositionally biased region" description="Polar residues" evidence="2">
    <location>
        <begin position="90"/>
        <end position="102"/>
    </location>
</feature>
<keyword evidence="3" id="KW-0472">Membrane</keyword>
<dbReference type="EMBL" id="CP037940">
    <property type="protein sequence ID" value="QBO37451.1"/>
    <property type="molecule type" value="Genomic_DNA"/>
</dbReference>
<evidence type="ECO:0000313" key="6">
    <source>
        <dbReference type="Proteomes" id="UP000292886"/>
    </source>
</evidence>
<feature type="domain" description="MucBP" evidence="4">
    <location>
        <begin position="401"/>
        <end position="478"/>
    </location>
</feature>
<keyword evidence="6" id="KW-1185">Reference proteome</keyword>
<feature type="compositionally biased region" description="Basic and acidic residues" evidence="2">
    <location>
        <begin position="762"/>
        <end position="776"/>
    </location>
</feature>
<dbReference type="Proteomes" id="UP000292886">
    <property type="component" value="Chromosome"/>
</dbReference>
<feature type="region of interest" description="Disordered" evidence="2">
    <location>
        <begin position="736"/>
        <end position="831"/>
    </location>
</feature>
<dbReference type="RefSeq" id="WP_133364528.1">
    <property type="nucleotide sequence ID" value="NZ_CP037940.1"/>
</dbReference>
<keyword evidence="1" id="KW-0677">Repeat</keyword>
<feature type="compositionally biased region" description="Basic and acidic residues" evidence="2">
    <location>
        <begin position="104"/>
        <end position="115"/>
    </location>
</feature>
<evidence type="ECO:0000313" key="5">
    <source>
        <dbReference type="EMBL" id="QBO37451.1"/>
    </source>
</evidence>
<feature type="compositionally biased region" description="Basic and acidic residues" evidence="2">
    <location>
        <begin position="788"/>
        <end position="808"/>
    </location>
</feature>
<feature type="domain" description="MucBP" evidence="4">
    <location>
        <begin position="650"/>
        <end position="699"/>
    </location>
</feature>
<proteinExistence type="predicted"/>
<feature type="compositionally biased region" description="Low complexity" evidence="2">
    <location>
        <begin position="809"/>
        <end position="821"/>
    </location>
</feature>